<dbReference type="GO" id="GO:0031267">
    <property type="term" value="F:small GTPase binding"/>
    <property type="evidence" value="ECO:0007669"/>
    <property type="project" value="TreeGrafter"/>
</dbReference>
<dbReference type="PANTHER" id="PTHR47219:SF20">
    <property type="entry name" value="TBC1 DOMAIN FAMILY MEMBER 2B"/>
    <property type="match status" value="1"/>
</dbReference>
<accession>A0A8X7BLS5</accession>
<protein>
    <submittedName>
        <fullName evidence="1">Uncharacterized protein</fullName>
    </submittedName>
</protein>
<dbReference type="AlphaFoldDB" id="A0A8X7BLS5"/>
<dbReference type="InterPro" id="IPR050302">
    <property type="entry name" value="Rab_GAP_TBC_domain"/>
</dbReference>
<dbReference type="Proteomes" id="UP000887159">
    <property type="component" value="Unassembled WGS sequence"/>
</dbReference>
<proteinExistence type="predicted"/>
<keyword evidence="2" id="KW-1185">Reference proteome</keyword>
<dbReference type="SUPFAM" id="SSF47923">
    <property type="entry name" value="Ypt/Rab-GAP domain of gyp1p"/>
    <property type="match status" value="1"/>
</dbReference>
<sequence length="171" mass="19747">MSVKTIEKRRKRSWHLYLMLYKGRYKTWVTSDEALFILAFITGKTKIQYISVKNRRKDAAVLQKASWSSGVTTLLRIWDCFLLEGPKVLFRFSLGVLFLQEEAILAKHDTVSIMRQLKAAAKLCFDVEGLISPRHRHGQRSLHNNRVLPLLPVCDGLIDFSTKNSSWVPWG</sequence>
<name>A0A8X7BLS5_TRICX</name>
<dbReference type="GO" id="GO:0005096">
    <property type="term" value="F:GTPase activator activity"/>
    <property type="evidence" value="ECO:0007669"/>
    <property type="project" value="TreeGrafter"/>
</dbReference>
<evidence type="ECO:0000313" key="1">
    <source>
        <dbReference type="EMBL" id="GFY35895.1"/>
    </source>
</evidence>
<comment type="caution">
    <text evidence="1">The sequence shown here is derived from an EMBL/GenBank/DDBJ whole genome shotgun (WGS) entry which is preliminary data.</text>
</comment>
<dbReference type="InterPro" id="IPR035969">
    <property type="entry name" value="Rab-GAP_TBC_sf"/>
</dbReference>
<dbReference type="Gene3D" id="1.10.472.80">
    <property type="entry name" value="Ypt/Rab-GAP domain of gyp1p, domain 3"/>
    <property type="match status" value="1"/>
</dbReference>
<evidence type="ECO:0000313" key="2">
    <source>
        <dbReference type="Proteomes" id="UP000887159"/>
    </source>
</evidence>
<dbReference type="EMBL" id="BMAU01021435">
    <property type="protein sequence ID" value="GFY35895.1"/>
    <property type="molecule type" value="Genomic_DNA"/>
</dbReference>
<gene>
    <name evidence="1" type="primary">AVEN_34077_1</name>
    <name evidence="1" type="ORF">TNCV_4842681</name>
</gene>
<dbReference type="PANTHER" id="PTHR47219">
    <property type="entry name" value="RAB GTPASE-ACTIVATING PROTEIN 1-LIKE"/>
    <property type="match status" value="1"/>
</dbReference>
<organism evidence="1 2">
    <name type="scientific">Trichonephila clavipes</name>
    <name type="common">Golden silk orbweaver</name>
    <name type="synonym">Nephila clavipes</name>
    <dbReference type="NCBI Taxonomy" id="2585209"/>
    <lineage>
        <taxon>Eukaryota</taxon>
        <taxon>Metazoa</taxon>
        <taxon>Ecdysozoa</taxon>
        <taxon>Arthropoda</taxon>
        <taxon>Chelicerata</taxon>
        <taxon>Arachnida</taxon>
        <taxon>Araneae</taxon>
        <taxon>Araneomorphae</taxon>
        <taxon>Entelegynae</taxon>
        <taxon>Araneoidea</taxon>
        <taxon>Nephilidae</taxon>
        <taxon>Trichonephila</taxon>
    </lineage>
</organism>
<reference evidence="1" key="1">
    <citation type="submission" date="2020-08" db="EMBL/GenBank/DDBJ databases">
        <title>Multicomponent nature underlies the extraordinary mechanical properties of spider dragline silk.</title>
        <authorList>
            <person name="Kono N."/>
            <person name="Nakamura H."/>
            <person name="Mori M."/>
            <person name="Yoshida Y."/>
            <person name="Ohtoshi R."/>
            <person name="Malay A.D."/>
            <person name="Moran D.A.P."/>
            <person name="Tomita M."/>
            <person name="Numata K."/>
            <person name="Arakawa K."/>
        </authorList>
    </citation>
    <scope>NUCLEOTIDE SEQUENCE</scope>
</reference>